<dbReference type="GO" id="GO:0000055">
    <property type="term" value="P:ribosomal large subunit export from nucleus"/>
    <property type="evidence" value="ECO:0007669"/>
    <property type="project" value="InterPro"/>
</dbReference>
<dbReference type="InterPro" id="IPR036322">
    <property type="entry name" value="WD40_repeat_dom_sf"/>
</dbReference>
<evidence type="ECO:0000256" key="1">
    <source>
        <dbReference type="ARBA" id="ARBA00004567"/>
    </source>
</evidence>
<keyword evidence="3" id="KW-0509">mRNA transport</keyword>
<dbReference type="GO" id="GO:0017056">
    <property type="term" value="F:structural constituent of nuclear pore"/>
    <property type="evidence" value="ECO:0007669"/>
    <property type="project" value="InterPro"/>
</dbReference>
<dbReference type="GO" id="GO:0006406">
    <property type="term" value="P:mRNA export from nucleus"/>
    <property type="evidence" value="ECO:0007669"/>
    <property type="project" value="TreeGrafter"/>
</dbReference>
<organism evidence="9 10">
    <name type="scientific">Polyporus arcularius HHB13444</name>
    <dbReference type="NCBI Taxonomy" id="1314778"/>
    <lineage>
        <taxon>Eukaryota</taxon>
        <taxon>Fungi</taxon>
        <taxon>Dikarya</taxon>
        <taxon>Basidiomycota</taxon>
        <taxon>Agaricomycotina</taxon>
        <taxon>Agaricomycetes</taxon>
        <taxon>Polyporales</taxon>
        <taxon>Polyporaceae</taxon>
        <taxon>Polyporus</taxon>
    </lineage>
</organism>
<evidence type="ECO:0000256" key="3">
    <source>
        <dbReference type="ARBA" id="ARBA00022816"/>
    </source>
</evidence>
<keyword evidence="6" id="KW-0906">Nuclear pore complex</keyword>
<evidence type="ECO:0000256" key="8">
    <source>
        <dbReference type="SAM" id="MobiDB-lite"/>
    </source>
</evidence>
<keyword evidence="5" id="KW-0811">Translocation</keyword>
<comment type="subcellular location">
    <subcellularLocation>
        <location evidence="1">Nucleus</location>
        <location evidence="1">Nuclear pore complex</location>
    </subcellularLocation>
</comment>
<dbReference type="PANTHER" id="PTHR13257:SF0">
    <property type="entry name" value="NUCLEAR PORE COMPLEX PROTEIN NUP88"/>
    <property type="match status" value="1"/>
</dbReference>
<evidence type="ECO:0000256" key="5">
    <source>
        <dbReference type="ARBA" id="ARBA00023010"/>
    </source>
</evidence>
<feature type="compositionally biased region" description="Basic and acidic residues" evidence="8">
    <location>
        <begin position="887"/>
        <end position="897"/>
    </location>
</feature>
<sequence>MSSEGDWDELLSNHPVFSLPKSVSGPAGKGEASLHLSLSSLPDFVQLDPVDDKPTPSGRRQAIAIKDADLIVAVGSEIRIASLGDSKGARGTSQKSYKILHTPNIQFEIHQIALNPNGKLLAVAGAFQVAVVVLPRTGYNKLITATVDCKSFQVGQYYHAAESSAPVAKIDWHPWGQGGSTLLVMTTDGKLREYDISVDADEPQQTLSFVPERRMSNSFLAEDAAEREVASFALGKGRADWGPLTVYALMKSGDVYAVCPYMPKNASVPSSYIHALECYVAAKQEYLSHSTDDGDPSSPDSLTTLYDYQHKYVSALIRQLPPGTAWPATARLVPMHPPNTIKNPRARQGPFLLQPAPRLLEGSEGGDATDIVYMSFGDDAAEESEGETERLGLVMVAFQDGKVDLYLDVEKVEARWELKQHPSNDLPMLAVYETIDLGIVSALTKSSDRPGQSLLDLVQGNHPVFQPDPIHEDTLYVYHAFGVHVLNLRSLLTSLATILRDSNDSDAGSSSGLEASLETVKSTDVQPILLTFSVEQQCSTPVIGVAVPNDVYLTYSIFILTSSMRMSVLPLTLRSETSFTAVTPASSPEKAPLAIGPPPTSASLPAPPTPQPKLEVASSPKKLPAPPEGPPAYVSLLSAEPWTIPPPVARPSGLPGNPRLSFPSNLSASGKEIVLTPETLRFLGTTVEKLSSQIQDVQLAHRATEARAALQEQEFRRQRETCAKMLEIVRTLATTRQEEAQARIAKAQETQKALLARSDRVLQGLMKKASPALSENEAKWFEELRRMREEVVGAGKYDDRSLAARAKLLRREVDRLLPHLQEMKEKETARQKSLVESREALGLSQAFELGKRSTEERARISDMEAEILRLAHRLDVDLGRPPSQQHQQEKNGGVKDE</sequence>
<dbReference type="GO" id="GO:0005643">
    <property type="term" value="C:nuclear pore"/>
    <property type="evidence" value="ECO:0007669"/>
    <property type="project" value="UniProtKB-SubCell"/>
</dbReference>
<dbReference type="AlphaFoldDB" id="A0A5C3Q394"/>
<feature type="region of interest" description="Disordered" evidence="8">
    <location>
        <begin position="875"/>
        <end position="897"/>
    </location>
</feature>
<accession>A0A5C3Q394</accession>
<dbReference type="STRING" id="1314778.A0A5C3Q394"/>
<dbReference type="PANTHER" id="PTHR13257">
    <property type="entry name" value="NUCLEOPORIN NUP84-RELATED"/>
    <property type="match status" value="1"/>
</dbReference>
<feature type="region of interest" description="Disordered" evidence="8">
    <location>
        <begin position="582"/>
        <end position="630"/>
    </location>
</feature>
<evidence type="ECO:0000256" key="7">
    <source>
        <dbReference type="ARBA" id="ARBA00023242"/>
    </source>
</evidence>
<reference evidence="9 10" key="1">
    <citation type="journal article" date="2019" name="Nat. Ecol. Evol.">
        <title>Megaphylogeny resolves global patterns of mushroom evolution.</title>
        <authorList>
            <person name="Varga T."/>
            <person name="Krizsan K."/>
            <person name="Foldi C."/>
            <person name="Dima B."/>
            <person name="Sanchez-Garcia M."/>
            <person name="Sanchez-Ramirez S."/>
            <person name="Szollosi G.J."/>
            <person name="Szarkandi J.G."/>
            <person name="Papp V."/>
            <person name="Albert L."/>
            <person name="Andreopoulos W."/>
            <person name="Angelini C."/>
            <person name="Antonin V."/>
            <person name="Barry K.W."/>
            <person name="Bougher N.L."/>
            <person name="Buchanan P."/>
            <person name="Buyck B."/>
            <person name="Bense V."/>
            <person name="Catcheside P."/>
            <person name="Chovatia M."/>
            <person name="Cooper J."/>
            <person name="Damon W."/>
            <person name="Desjardin D."/>
            <person name="Finy P."/>
            <person name="Geml J."/>
            <person name="Haridas S."/>
            <person name="Hughes K."/>
            <person name="Justo A."/>
            <person name="Karasinski D."/>
            <person name="Kautmanova I."/>
            <person name="Kiss B."/>
            <person name="Kocsube S."/>
            <person name="Kotiranta H."/>
            <person name="LaButti K.M."/>
            <person name="Lechner B.E."/>
            <person name="Liimatainen K."/>
            <person name="Lipzen A."/>
            <person name="Lukacs Z."/>
            <person name="Mihaltcheva S."/>
            <person name="Morgado L.N."/>
            <person name="Niskanen T."/>
            <person name="Noordeloos M.E."/>
            <person name="Ohm R.A."/>
            <person name="Ortiz-Santana B."/>
            <person name="Ovrebo C."/>
            <person name="Racz N."/>
            <person name="Riley R."/>
            <person name="Savchenko A."/>
            <person name="Shiryaev A."/>
            <person name="Soop K."/>
            <person name="Spirin V."/>
            <person name="Szebenyi C."/>
            <person name="Tomsovsky M."/>
            <person name="Tulloss R.E."/>
            <person name="Uehling J."/>
            <person name="Grigoriev I.V."/>
            <person name="Vagvolgyi C."/>
            <person name="Papp T."/>
            <person name="Martin F.M."/>
            <person name="Miettinen O."/>
            <person name="Hibbett D.S."/>
            <person name="Nagy L.G."/>
        </authorList>
    </citation>
    <scope>NUCLEOTIDE SEQUENCE [LARGE SCALE GENOMIC DNA]</scope>
    <source>
        <strain evidence="9 10">HHB13444</strain>
    </source>
</reference>
<dbReference type="InterPro" id="IPR037700">
    <property type="entry name" value="NUP88/NUP82"/>
</dbReference>
<dbReference type="InterPro" id="IPR019321">
    <property type="entry name" value="Nucleoporin_Nup88"/>
</dbReference>
<evidence type="ECO:0000256" key="2">
    <source>
        <dbReference type="ARBA" id="ARBA00022448"/>
    </source>
</evidence>
<dbReference type="Pfam" id="PF10168">
    <property type="entry name" value="Nup88"/>
    <property type="match status" value="1"/>
</dbReference>
<name>A0A5C3Q394_9APHY</name>
<dbReference type="InParanoid" id="A0A5C3Q394"/>
<gene>
    <name evidence="9" type="ORF">K466DRAFT_657530</name>
</gene>
<feature type="compositionally biased region" description="Pro residues" evidence="8">
    <location>
        <begin position="595"/>
        <end position="611"/>
    </location>
</feature>
<dbReference type="EMBL" id="ML210966">
    <property type="protein sequence ID" value="TFK94668.1"/>
    <property type="molecule type" value="Genomic_DNA"/>
</dbReference>
<evidence type="ECO:0000256" key="6">
    <source>
        <dbReference type="ARBA" id="ARBA00023132"/>
    </source>
</evidence>
<dbReference type="SUPFAM" id="SSF50978">
    <property type="entry name" value="WD40 repeat-like"/>
    <property type="match status" value="1"/>
</dbReference>
<evidence type="ECO:0000256" key="4">
    <source>
        <dbReference type="ARBA" id="ARBA00022927"/>
    </source>
</evidence>
<keyword evidence="7" id="KW-0539">Nucleus</keyword>
<dbReference type="GO" id="GO:0006606">
    <property type="term" value="P:protein import into nucleus"/>
    <property type="evidence" value="ECO:0007669"/>
    <property type="project" value="TreeGrafter"/>
</dbReference>
<keyword evidence="4" id="KW-0653">Protein transport</keyword>
<dbReference type="Proteomes" id="UP000308197">
    <property type="component" value="Unassembled WGS sequence"/>
</dbReference>
<dbReference type="GO" id="GO:0000056">
    <property type="term" value="P:ribosomal small subunit export from nucleus"/>
    <property type="evidence" value="ECO:0007669"/>
    <property type="project" value="InterPro"/>
</dbReference>
<evidence type="ECO:0000313" key="10">
    <source>
        <dbReference type="Proteomes" id="UP000308197"/>
    </source>
</evidence>
<dbReference type="FunCoup" id="A0A5C3Q394">
    <property type="interactions" value="16"/>
</dbReference>
<proteinExistence type="predicted"/>
<keyword evidence="10" id="KW-1185">Reference proteome</keyword>
<evidence type="ECO:0000313" key="9">
    <source>
        <dbReference type="EMBL" id="TFK94668.1"/>
    </source>
</evidence>
<keyword evidence="2" id="KW-0813">Transport</keyword>
<protein>
    <submittedName>
        <fullName evidence="9">Uncharacterized protein</fullName>
    </submittedName>
</protein>